<feature type="compositionally biased region" description="Polar residues" evidence="1">
    <location>
        <begin position="214"/>
        <end position="225"/>
    </location>
</feature>
<feature type="region of interest" description="Disordered" evidence="1">
    <location>
        <begin position="38"/>
        <end position="225"/>
    </location>
</feature>
<feature type="compositionally biased region" description="Basic and acidic residues" evidence="1">
    <location>
        <begin position="92"/>
        <end position="102"/>
    </location>
</feature>
<keyword evidence="3" id="KW-1185">Reference proteome</keyword>
<proteinExistence type="predicted"/>
<evidence type="ECO:0000313" key="2">
    <source>
        <dbReference type="EMBL" id="KAJ5283255.1"/>
    </source>
</evidence>
<feature type="compositionally biased region" description="Basic and acidic residues" evidence="1">
    <location>
        <begin position="165"/>
        <end position="176"/>
    </location>
</feature>
<evidence type="ECO:0000313" key="3">
    <source>
        <dbReference type="Proteomes" id="UP001220256"/>
    </source>
</evidence>
<gene>
    <name evidence="2" type="ORF">N7505_001235</name>
</gene>
<accession>A0ABQ8WWC4</accession>
<organism evidence="2 3">
    <name type="scientific">Penicillium chrysogenum</name>
    <name type="common">Penicillium notatum</name>
    <dbReference type="NCBI Taxonomy" id="5076"/>
    <lineage>
        <taxon>Eukaryota</taxon>
        <taxon>Fungi</taxon>
        <taxon>Dikarya</taxon>
        <taxon>Ascomycota</taxon>
        <taxon>Pezizomycotina</taxon>
        <taxon>Eurotiomycetes</taxon>
        <taxon>Eurotiomycetidae</taxon>
        <taxon>Eurotiales</taxon>
        <taxon>Aspergillaceae</taxon>
        <taxon>Penicillium</taxon>
        <taxon>Penicillium chrysogenum species complex</taxon>
    </lineage>
</organism>
<comment type="caution">
    <text evidence="2">The sequence shown here is derived from an EMBL/GenBank/DDBJ whole genome shotgun (WGS) entry which is preliminary data.</text>
</comment>
<feature type="compositionally biased region" description="Basic and acidic residues" evidence="1">
    <location>
        <begin position="128"/>
        <end position="139"/>
    </location>
</feature>
<reference evidence="2 3" key="1">
    <citation type="journal article" date="2023" name="IMA Fungus">
        <title>Comparative genomic study of the Penicillium genus elucidates a diverse pangenome and 15 lateral gene transfer events.</title>
        <authorList>
            <person name="Petersen C."/>
            <person name="Sorensen T."/>
            <person name="Nielsen M.R."/>
            <person name="Sondergaard T.E."/>
            <person name="Sorensen J.L."/>
            <person name="Fitzpatrick D.A."/>
            <person name="Frisvad J.C."/>
            <person name="Nielsen K.L."/>
        </authorList>
    </citation>
    <scope>NUCLEOTIDE SEQUENCE [LARGE SCALE GENOMIC DNA]</scope>
    <source>
        <strain evidence="2 3">IBT 3361</strain>
    </source>
</reference>
<sequence length="393" mass="43813">MVLLPRNEWKTSPVQWLTSWSIDLLQITHSQSDYGGTSVNASINHPIHLDQPPQSTNPSINQPPINHSQSDRGGLRLQDNRQIVSTSITHYQSDRGELRLQDNRQTGQSIYPNPPPRSPPRSTMIHHSQSDRGGRRLQDNRQTGQSIHPNPPPRSPPRSTMIHHSQSDRGGRRLQDNRQTGQSIHPNPPPRSPPRSTMIHHSQSDRGGLRLQDNRQAGQSTTPTKHLTAAGFGFRTIGSLFDSTNHPDQPPYLTTSINLGTPFNHFQSDRGGLRLQDNRQAGQSIHFNQIKSTNPFDYHSGQLSIPIIPLHQPTSSLTVAVFGYTTVGTLVNKSTSINHFQPHRVGPLGLRKNGRLVWSTIHLNKSTSTNPRQQTTSSLTMAGFAFRTIGRLV</sequence>
<feature type="compositionally biased region" description="Polar residues" evidence="1">
    <location>
        <begin position="52"/>
        <end position="68"/>
    </location>
</feature>
<feature type="compositionally biased region" description="Polar residues" evidence="1">
    <location>
        <begin position="80"/>
        <end position="91"/>
    </location>
</feature>
<evidence type="ECO:0000256" key="1">
    <source>
        <dbReference type="SAM" id="MobiDB-lite"/>
    </source>
</evidence>
<dbReference type="EMBL" id="JAPVEB010000001">
    <property type="protein sequence ID" value="KAJ5283255.1"/>
    <property type="molecule type" value="Genomic_DNA"/>
</dbReference>
<protein>
    <submittedName>
        <fullName evidence="2">Uncharacterized protein</fullName>
    </submittedName>
</protein>
<dbReference type="Proteomes" id="UP001220256">
    <property type="component" value="Unassembled WGS sequence"/>
</dbReference>
<name>A0ABQ8WWC4_PENCH</name>